<gene>
    <name evidence="1" type="ORF">Strain138_002017</name>
    <name evidence="2" type="ORF">Strain318_002016</name>
</gene>
<evidence type="ECO:0008006" key="4">
    <source>
        <dbReference type="Google" id="ProtNLM"/>
    </source>
</evidence>
<evidence type="ECO:0000313" key="1">
    <source>
        <dbReference type="EMBL" id="WKW12710.1"/>
    </source>
</evidence>
<accession>A0AA49JVK6</accession>
<dbReference type="KEGG" id="pspc:Strain318_002016"/>
<reference evidence="1" key="1">
    <citation type="submission" date="2023-07" db="EMBL/GenBank/DDBJ databases">
        <authorList>
            <person name="Haufschild T."/>
            <person name="Kallscheuer N."/>
            <person name="Hammer J."/>
            <person name="Kohn T."/>
            <person name="Kabuu M."/>
            <person name="Jogler M."/>
            <person name="Wohfarth N."/>
            <person name="Heuer A."/>
            <person name="Rohde M."/>
            <person name="van Teeseling M.C.F."/>
            <person name="Jogler C."/>
        </authorList>
    </citation>
    <scope>NUCLEOTIDE SEQUENCE</scope>
    <source>
        <strain evidence="1">Strain 138</strain>
        <strain evidence="2">Strain 318</strain>
    </source>
</reference>
<dbReference type="EMBL" id="CP130612">
    <property type="protein sequence ID" value="WKW12710.1"/>
    <property type="molecule type" value="Genomic_DNA"/>
</dbReference>
<dbReference type="Proteomes" id="UP001229955">
    <property type="component" value="Chromosome"/>
</dbReference>
<dbReference type="AlphaFoldDB" id="A0AA49JVK6"/>
<organism evidence="1">
    <name type="scientific">Pseudogemmatithrix spongiicola</name>
    <dbReference type="NCBI Taxonomy" id="3062599"/>
    <lineage>
        <taxon>Bacteria</taxon>
        <taxon>Pseudomonadati</taxon>
        <taxon>Gemmatimonadota</taxon>
        <taxon>Gemmatimonadia</taxon>
        <taxon>Gemmatimonadales</taxon>
        <taxon>Gemmatimonadaceae</taxon>
        <taxon>Pseudogemmatithrix</taxon>
    </lineage>
</organism>
<sequence>MTTALRAPSRQPRHSRGALGRVLAGLWLVLQVFVVAAAPVADGLVDHGDAVVVHMEDADGGPCPASHGPEACDLCQLAHGMRGLAGQSKALTVPTVARVSALPVSRVTHPVAFEFLEGHSSRAPPALG</sequence>
<keyword evidence="3" id="KW-1185">Reference proteome</keyword>
<dbReference type="InterPro" id="IPR021333">
    <property type="entry name" value="DUF2946"/>
</dbReference>
<evidence type="ECO:0000313" key="3">
    <source>
        <dbReference type="Proteomes" id="UP001229955"/>
    </source>
</evidence>
<evidence type="ECO:0000313" key="2">
    <source>
        <dbReference type="EMBL" id="WKW15617.1"/>
    </source>
</evidence>
<dbReference type="EMBL" id="CP130613">
    <property type="protein sequence ID" value="WKW15617.1"/>
    <property type="molecule type" value="Genomic_DNA"/>
</dbReference>
<proteinExistence type="predicted"/>
<dbReference type="Pfam" id="PF11162">
    <property type="entry name" value="DUF2946"/>
    <property type="match status" value="1"/>
</dbReference>
<name>A0AA49JVK6_9BACT</name>
<accession>A0AA49K1B9</accession>
<protein>
    <recommendedName>
        <fullName evidence="4">DUF2946 domain-containing protein</fullName>
    </recommendedName>
</protein>
<dbReference type="RefSeq" id="WP_367885587.1">
    <property type="nucleotide sequence ID" value="NZ_CP130612.1"/>
</dbReference>